<gene>
    <name evidence="5" type="ORF">ACFQ1U_03275</name>
</gene>
<evidence type="ECO:0000313" key="5">
    <source>
        <dbReference type="EMBL" id="MFD0992216.1"/>
    </source>
</evidence>
<keyword evidence="3" id="KW-0949">S-adenosyl-L-methionine</keyword>
<dbReference type="CDD" id="cd02440">
    <property type="entry name" value="AdoMet_MTases"/>
    <property type="match status" value="1"/>
</dbReference>
<dbReference type="SUPFAM" id="SSF53335">
    <property type="entry name" value="S-adenosyl-L-methionine-dependent methyltransferases"/>
    <property type="match status" value="1"/>
</dbReference>
<comment type="caution">
    <text evidence="5">The sequence shown here is derived from an EMBL/GenBank/DDBJ whole genome shotgun (WGS) entry which is preliminary data.</text>
</comment>
<organism evidence="5 6">
    <name type="scientific">Tenacibaculum geojense</name>
    <dbReference type="NCBI Taxonomy" id="915352"/>
    <lineage>
        <taxon>Bacteria</taxon>
        <taxon>Pseudomonadati</taxon>
        <taxon>Bacteroidota</taxon>
        <taxon>Flavobacteriia</taxon>
        <taxon>Flavobacteriales</taxon>
        <taxon>Flavobacteriaceae</taxon>
        <taxon>Tenacibaculum</taxon>
    </lineage>
</organism>
<dbReference type="GO" id="GO:0008168">
    <property type="term" value="F:methyltransferase activity"/>
    <property type="evidence" value="ECO:0007669"/>
    <property type="project" value="UniProtKB-KW"/>
</dbReference>
<dbReference type="Gene3D" id="3.40.50.150">
    <property type="entry name" value="Vaccinia Virus protein VP39"/>
    <property type="match status" value="1"/>
</dbReference>
<protein>
    <submittedName>
        <fullName evidence="5">Class I SAM-dependent methyltransferase</fullName>
    </submittedName>
</protein>
<reference evidence="6" key="1">
    <citation type="journal article" date="2019" name="Int. J. Syst. Evol. Microbiol.">
        <title>The Global Catalogue of Microorganisms (GCM) 10K type strain sequencing project: providing services to taxonomists for standard genome sequencing and annotation.</title>
        <authorList>
            <consortium name="The Broad Institute Genomics Platform"/>
            <consortium name="The Broad Institute Genome Sequencing Center for Infectious Disease"/>
            <person name="Wu L."/>
            <person name="Ma J."/>
        </authorList>
    </citation>
    <scope>NUCLEOTIDE SEQUENCE [LARGE SCALE GENOMIC DNA]</scope>
    <source>
        <strain evidence="6">CCUG 60527</strain>
    </source>
</reference>
<evidence type="ECO:0000256" key="1">
    <source>
        <dbReference type="ARBA" id="ARBA00022603"/>
    </source>
</evidence>
<keyword evidence="2" id="KW-0808">Transferase</keyword>
<accession>A0ABW3JQ64</accession>
<keyword evidence="6" id="KW-1185">Reference proteome</keyword>
<sequence>MSRKFNFFKEALKNYKTSGTVTPSSRFLANELLEPVNFSDTKLIVELGPGNGAITKHILKKIKPNTHLVCFEINDSFYKELQKIAHPQLTVLNVSAEDIEEEIHKLGFKQADYVVSSLPLTIIPKEISSTILKASYKILKQKGYFTQFQYSLSYYGKLKEIFGNNVSLSFELLNFPPAFIYKCAKK</sequence>
<dbReference type="RefSeq" id="WP_386105275.1">
    <property type="nucleotide sequence ID" value="NZ_JBHTJR010000020.1"/>
</dbReference>
<keyword evidence="1 5" id="KW-0489">Methyltransferase</keyword>
<evidence type="ECO:0000256" key="2">
    <source>
        <dbReference type="ARBA" id="ARBA00022679"/>
    </source>
</evidence>
<keyword evidence="4" id="KW-0694">RNA-binding</keyword>
<dbReference type="InterPro" id="IPR001737">
    <property type="entry name" value="KsgA/Erm"/>
</dbReference>
<proteinExistence type="predicted"/>
<evidence type="ECO:0000313" key="6">
    <source>
        <dbReference type="Proteomes" id="UP001597062"/>
    </source>
</evidence>
<evidence type="ECO:0000256" key="3">
    <source>
        <dbReference type="ARBA" id="ARBA00022691"/>
    </source>
</evidence>
<dbReference type="EMBL" id="JBHTJR010000020">
    <property type="protein sequence ID" value="MFD0992216.1"/>
    <property type="molecule type" value="Genomic_DNA"/>
</dbReference>
<name>A0ABW3JQ64_9FLAO</name>
<evidence type="ECO:0000256" key="4">
    <source>
        <dbReference type="ARBA" id="ARBA00022884"/>
    </source>
</evidence>
<dbReference type="GO" id="GO:0032259">
    <property type="term" value="P:methylation"/>
    <property type="evidence" value="ECO:0007669"/>
    <property type="project" value="UniProtKB-KW"/>
</dbReference>
<dbReference type="Pfam" id="PF00398">
    <property type="entry name" value="RrnaAD"/>
    <property type="match status" value="1"/>
</dbReference>
<dbReference type="InterPro" id="IPR029063">
    <property type="entry name" value="SAM-dependent_MTases_sf"/>
</dbReference>
<dbReference type="Proteomes" id="UP001597062">
    <property type="component" value="Unassembled WGS sequence"/>
</dbReference>